<dbReference type="Gene3D" id="3.40.720.10">
    <property type="entry name" value="Alkaline Phosphatase, subunit A"/>
    <property type="match status" value="1"/>
</dbReference>
<evidence type="ECO:0000256" key="1">
    <source>
        <dbReference type="ARBA" id="ARBA00008779"/>
    </source>
</evidence>
<organism evidence="6 7">
    <name type="scientific">Sulfuriferula multivorans</name>
    <dbReference type="NCBI Taxonomy" id="1559896"/>
    <lineage>
        <taxon>Bacteria</taxon>
        <taxon>Pseudomonadati</taxon>
        <taxon>Pseudomonadota</taxon>
        <taxon>Betaproteobacteria</taxon>
        <taxon>Nitrosomonadales</taxon>
        <taxon>Sulfuricellaceae</taxon>
        <taxon>Sulfuriferula</taxon>
    </lineage>
</organism>
<dbReference type="GO" id="GO:0004065">
    <property type="term" value="F:arylsulfatase activity"/>
    <property type="evidence" value="ECO:0007669"/>
    <property type="project" value="TreeGrafter"/>
</dbReference>
<reference evidence="6 7" key="1">
    <citation type="journal article" date="2019" name="Front. Microbiol.">
        <title>Genomes of Neutrophilic Sulfur-Oxidizing Chemolithoautotrophs Representing 9 Proteobacterial Species From 8 Genera.</title>
        <authorList>
            <person name="Watanabe T."/>
            <person name="Kojima H."/>
            <person name="Umezawa K."/>
            <person name="Hori C."/>
            <person name="Takasuka T.E."/>
            <person name="Kato Y."/>
            <person name="Fukui M."/>
        </authorList>
    </citation>
    <scope>NUCLEOTIDE SEQUENCE [LARGE SCALE GENOMIC DNA]</scope>
    <source>
        <strain evidence="6 7">TTN</strain>
    </source>
</reference>
<dbReference type="PANTHER" id="PTHR42693:SF33">
    <property type="entry name" value="ARYLSULFATASE"/>
    <property type="match status" value="1"/>
</dbReference>
<dbReference type="OrthoDB" id="9766107at2"/>
<feature type="transmembrane region" description="Helical" evidence="3">
    <location>
        <begin position="346"/>
        <end position="370"/>
    </location>
</feature>
<feature type="region of interest" description="Disordered" evidence="2">
    <location>
        <begin position="152"/>
        <end position="171"/>
    </location>
</feature>
<keyword evidence="3" id="KW-0472">Membrane</keyword>
<dbReference type="PANTHER" id="PTHR42693">
    <property type="entry name" value="ARYLSULFATASE FAMILY MEMBER"/>
    <property type="match status" value="1"/>
</dbReference>
<comment type="caution">
    <text evidence="6">The sequence shown here is derived from an EMBL/GenBank/DDBJ whole genome shotgun (WGS) entry which is preliminary data.</text>
</comment>
<dbReference type="SUPFAM" id="SSF53649">
    <property type="entry name" value="Alkaline phosphatase-like"/>
    <property type="match status" value="1"/>
</dbReference>
<evidence type="ECO:0000313" key="6">
    <source>
        <dbReference type="EMBL" id="GBL45756.1"/>
    </source>
</evidence>
<keyword evidence="3" id="KW-1133">Transmembrane helix</keyword>
<evidence type="ECO:0000256" key="3">
    <source>
        <dbReference type="SAM" id="Phobius"/>
    </source>
</evidence>
<keyword evidence="3" id="KW-0812">Transmembrane</keyword>
<dbReference type="InterPro" id="IPR000917">
    <property type="entry name" value="Sulfatase_N"/>
</dbReference>
<evidence type="ECO:0000259" key="4">
    <source>
        <dbReference type="Pfam" id="PF00535"/>
    </source>
</evidence>
<dbReference type="EMBL" id="BGOW01000014">
    <property type="protein sequence ID" value="GBL45756.1"/>
    <property type="molecule type" value="Genomic_DNA"/>
</dbReference>
<evidence type="ECO:0000256" key="2">
    <source>
        <dbReference type="SAM" id="MobiDB-lite"/>
    </source>
</evidence>
<dbReference type="Pfam" id="PF00535">
    <property type="entry name" value="Glycos_transf_2"/>
    <property type="match status" value="1"/>
</dbReference>
<feature type="transmembrane region" description="Helical" evidence="3">
    <location>
        <begin position="426"/>
        <end position="448"/>
    </location>
</feature>
<dbReference type="CDD" id="cd00761">
    <property type="entry name" value="Glyco_tranf_GTA_type"/>
    <property type="match status" value="1"/>
</dbReference>
<dbReference type="RefSeq" id="WP_124704555.1">
    <property type="nucleotide sequence ID" value="NZ_BGOW01000014.1"/>
</dbReference>
<dbReference type="Pfam" id="PF00884">
    <property type="entry name" value="Sulfatase"/>
    <property type="match status" value="1"/>
</dbReference>
<dbReference type="Gene3D" id="3.90.550.10">
    <property type="entry name" value="Spore Coat Polysaccharide Biosynthesis Protein SpsA, Chain A"/>
    <property type="match status" value="1"/>
</dbReference>
<evidence type="ECO:0000259" key="5">
    <source>
        <dbReference type="Pfam" id="PF00884"/>
    </source>
</evidence>
<dbReference type="InterPro" id="IPR029044">
    <property type="entry name" value="Nucleotide-diphossugar_trans"/>
</dbReference>
<dbReference type="InterPro" id="IPR050738">
    <property type="entry name" value="Sulfatase"/>
</dbReference>
<dbReference type="InterPro" id="IPR001173">
    <property type="entry name" value="Glyco_trans_2-like"/>
</dbReference>
<proteinExistence type="inferred from homology"/>
<protein>
    <submittedName>
        <fullName evidence="6">Choline-sulfatase</fullName>
    </submittedName>
</protein>
<feature type="domain" description="Sulfatase N-terminal" evidence="5">
    <location>
        <begin position="549"/>
        <end position="891"/>
    </location>
</feature>
<dbReference type="InterPro" id="IPR017850">
    <property type="entry name" value="Alkaline_phosphatase_core_sf"/>
</dbReference>
<evidence type="ECO:0000313" key="7">
    <source>
        <dbReference type="Proteomes" id="UP000286806"/>
    </source>
</evidence>
<accession>A0A401JDW2</accession>
<gene>
    <name evidence="6" type="ORF">SFMTTN_1567</name>
</gene>
<dbReference type="Proteomes" id="UP000286806">
    <property type="component" value="Unassembled WGS sequence"/>
</dbReference>
<feature type="domain" description="Glycosyltransferase 2-like" evidence="4">
    <location>
        <begin position="4"/>
        <end position="143"/>
    </location>
</feature>
<keyword evidence="7" id="KW-1185">Reference proteome</keyword>
<feature type="transmembrane region" description="Helical" evidence="3">
    <location>
        <begin position="486"/>
        <end position="508"/>
    </location>
</feature>
<dbReference type="AlphaFoldDB" id="A0A401JDW2"/>
<dbReference type="SUPFAM" id="SSF53448">
    <property type="entry name" value="Nucleotide-diphospho-sugar transferases"/>
    <property type="match status" value="1"/>
</dbReference>
<sequence>MRLTVLICTHDRADLLARVLASLQAATRPRDWQVNILVMANACTDSTHELLESARQAGLQDSSRLPLDWLAEARPGKSYALNTAIPHVKDSDVVTFVDDDHRVDSAYLVEICRAAETYPDATMFCGRILPDWDGSEPAWVHDDGPYKIRPLPIPRSDGGPEPRQLTLDDPTPGGGNLFLRGAVFDRVGHFPTDLGPRGHDLGGGEDSVFVQSALEKGEQLMYAPGVVQYHYVDPERLRFGYVLRKAFHRSRSQVPHQASRTGVPLYMWRKLGGYLLNCVFTLSHASRRFYLVRTAAMLGEISGVRRAGPRLACRKGDKRRDAAYLTGMALSLMAGFAAAVSNAPDLSLIALAASGLAAGLVTLAIGVKSIANFSVTGPRMPPDIRVHYRRYALFAFLRLVAYTFVISLPLAGVGVLVYVAAAFGGLTTAGLLQATLAGLVSTLLLGALQFSRHLLLLPANISTSYNYRLSRLYPYWQRLTPARLRVVSFLLLALPAGFVFGAGAILLGQGNLPPGLALFAFQLTYGLLGLWLRDPEPGTVQTTPRSGAPNIIMIGSDTLRSDRLDGSYTREAAPYLRELANKGVLFNHCYVPCARTAPSLLSMLTGRWPHETGVRDNYVTDEQTRLQVESLATILSEHGYYTAALSDWCGADMGKFTLGFDHVDVPADQWNIKYFLRQGPKDLRLFLSLFARNRFGKRFLPEIYYLGGVPLTDELGRDARRLINDLARRDQPFFLNLFFSTTHGPFGSEYPYYTRHADPGYAGESKFVMARLTDPFEIIRRQGAPKEEFDLDQIINLYDGCVTRFDDEVKRLMAHMEQCGLTENTLVVIYADHGMEFFEHDTWGQGNSVISEVSNRIPLLICGPGVARTGIVRDPVRSIDLMPTLEELCGITRERGTDGVSLVPYLQNPATCMAPDVFSETGVWLTDLPGTPSGHLRYPNLLELLTVRNKTTGTISLKPGYEKQVIHAKDRMIRTGRWKLVYQPLQNGHLLKLFDVEADPGCSQDVSTLYPDETNALWLRLACWLNADPMMAHDNAQDKFENN</sequence>
<dbReference type="CDD" id="cd16148">
    <property type="entry name" value="sulfatase_like"/>
    <property type="match status" value="1"/>
</dbReference>
<feature type="transmembrane region" description="Helical" evidence="3">
    <location>
        <begin position="391"/>
        <end position="420"/>
    </location>
</feature>
<feature type="transmembrane region" description="Helical" evidence="3">
    <location>
        <begin position="322"/>
        <end position="340"/>
    </location>
</feature>
<name>A0A401JDW2_9PROT</name>
<comment type="similarity">
    <text evidence="1">Belongs to the sulfatase family.</text>
</comment>